<accession>A0A8T5UXM3</accession>
<proteinExistence type="predicted"/>
<gene>
    <name evidence="2" type="ORF">K8N75_07700</name>
</gene>
<keyword evidence="1" id="KW-1133">Transmembrane helix</keyword>
<name>A0A8T5UXM3_9EURY</name>
<feature type="transmembrane region" description="Helical" evidence="1">
    <location>
        <begin position="51"/>
        <end position="71"/>
    </location>
</feature>
<feature type="transmembrane region" description="Helical" evidence="1">
    <location>
        <begin position="91"/>
        <end position="111"/>
    </location>
</feature>
<keyword evidence="1" id="KW-0472">Membrane</keyword>
<evidence type="ECO:0000256" key="1">
    <source>
        <dbReference type="SAM" id="Phobius"/>
    </source>
</evidence>
<dbReference type="AlphaFoldDB" id="A0A8T5UXM3"/>
<dbReference type="EMBL" id="JAIOUQ010000008">
    <property type="protein sequence ID" value="MBZ2165920.1"/>
    <property type="molecule type" value="Genomic_DNA"/>
</dbReference>
<organism evidence="2 3">
    <name type="scientific">Methanobacterium spitsbergense</name>
    <dbReference type="NCBI Taxonomy" id="2874285"/>
    <lineage>
        <taxon>Archaea</taxon>
        <taxon>Methanobacteriati</taxon>
        <taxon>Methanobacteriota</taxon>
        <taxon>Methanomada group</taxon>
        <taxon>Methanobacteria</taxon>
        <taxon>Methanobacteriales</taxon>
        <taxon>Methanobacteriaceae</taxon>
        <taxon>Methanobacterium</taxon>
    </lineage>
</organism>
<keyword evidence="1" id="KW-0812">Transmembrane</keyword>
<feature type="transmembrane region" description="Helical" evidence="1">
    <location>
        <begin position="117"/>
        <end position="133"/>
    </location>
</feature>
<evidence type="ECO:0000313" key="2">
    <source>
        <dbReference type="EMBL" id="MBZ2165920.1"/>
    </source>
</evidence>
<evidence type="ECO:0000313" key="3">
    <source>
        <dbReference type="Proteomes" id="UP000825933"/>
    </source>
</evidence>
<protein>
    <submittedName>
        <fullName evidence="2">Uncharacterized protein</fullName>
    </submittedName>
</protein>
<dbReference type="Proteomes" id="UP000825933">
    <property type="component" value="Unassembled WGS sequence"/>
</dbReference>
<reference evidence="3" key="1">
    <citation type="journal article" date="2022" name="Microbiol. Resour. Announc.">
        <title>Draft Genome Sequence of a Methanogenic Archaeon from West Spitsbergen Permafrost.</title>
        <authorList>
            <person name="Trubitsyn V."/>
            <person name="Rivkina E."/>
            <person name="Shcherbakova V."/>
        </authorList>
    </citation>
    <scope>NUCLEOTIDE SEQUENCE [LARGE SCALE GENOMIC DNA]</scope>
    <source>
        <strain evidence="3">VT</strain>
    </source>
</reference>
<comment type="caution">
    <text evidence="2">The sequence shown here is derived from an EMBL/GenBank/DDBJ whole genome shotgun (WGS) entry which is preliminary data.</text>
</comment>
<sequence length="142" mass="16686">MEKNTKQEWFKFEGIGGVSKPIRWQGLACHGIFLLSFFLLARLMIVYDVNSWILTIILAIAILLFLTVAILKSNFREMTNALKMKEQKKQLYIRMGVIFGVLLLLQGIYMIQFDNKMGYIIIILGAILIYIYFKYRKIKVYF</sequence>
<keyword evidence="3" id="KW-1185">Reference proteome</keyword>
<dbReference type="RefSeq" id="WP_223791515.1">
    <property type="nucleotide sequence ID" value="NZ_JAIOUQ010000008.1"/>
</dbReference>
<feature type="transmembrane region" description="Helical" evidence="1">
    <location>
        <begin position="27"/>
        <end position="45"/>
    </location>
</feature>